<protein>
    <submittedName>
        <fullName evidence="1">Uncharacterized protein</fullName>
    </submittedName>
</protein>
<sequence length="71" mass="7943">MHNSLTCILRSKAPLTALRLYSKPKKLLPFFTLASGTSKSTNFTTLHSISTSFFFSISKCTRPVYCVTHIT</sequence>
<proteinExistence type="predicted"/>
<evidence type="ECO:0000313" key="1">
    <source>
        <dbReference type="EMBL" id="PIA60202.1"/>
    </source>
</evidence>
<dbReference type="Proteomes" id="UP000230069">
    <property type="component" value="Unassembled WGS sequence"/>
</dbReference>
<accession>A0A2G5EWU0</accession>
<dbReference type="EMBL" id="KZ305020">
    <property type="protein sequence ID" value="PIA60202.1"/>
    <property type="molecule type" value="Genomic_DNA"/>
</dbReference>
<keyword evidence="2" id="KW-1185">Reference proteome</keyword>
<dbReference type="AlphaFoldDB" id="A0A2G5EWU0"/>
<reference evidence="1 2" key="1">
    <citation type="submission" date="2017-09" db="EMBL/GenBank/DDBJ databases">
        <title>WGS assembly of Aquilegia coerulea Goldsmith.</title>
        <authorList>
            <person name="Hodges S."/>
            <person name="Kramer E."/>
            <person name="Nordborg M."/>
            <person name="Tomkins J."/>
            <person name="Borevitz J."/>
            <person name="Derieg N."/>
            <person name="Yan J."/>
            <person name="Mihaltcheva S."/>
            <person name="Hayes R.D."/>
            <person name="Rokhsar D."/>
        </authorList>
    </citation>
    <scope>NUCLEOTIDE SEQUENCE [LARGE SCALE GENOMIC DNA]</scope>
    <source>
        <strain evidence="2">cv. Goldsmith</strain>
    </source>
</reference>
<name>A0A2G5EWU0_AQUCA</name>
<organism evidence="1 2">
    <name type="scientific">Aquilegia coerulea</name>
    <name type="common">Rocky mountain columbine</name>
    <dbReference type="NCBI Taxonomy" id="218851"/>
    <lineage>
        <taxon>Eukaryota</taxon>
        <taxon>Viridiplantae</taxon>
        <taxon>Streptophyta</taxon>
        <taxon>Embryophyta</taxon>
        <taxon>Tracheophyta</taxon>
        <taxon>Spermatophyta</taxon>
        <taxon>Magnoliopsida</taxon>
        <taxon>Ranunculales</taxon>
        <taxon>Ranunculaceae</taxon>
        <taxon>Thalictroideae</taxon>
        <taxon>Aquilegia</taxon>
    </lineage>
</organism>
<dbReference type="InParanoid" id="A0A2G5EWU0"/>
<gene>
    <name evidence="1" type="ORF">AQUCO_00300007v1</name>
</gene>
<evidence type="ECO:0000313" key="2">
    <source>
        <dbReference type="Proteomes" id="UP000230069"/>
    </source>
</evidence>